<dbReference type="Gene3D" id="3.30.70.80">
    <property type="entry name" value="Peptidase S8 propeptide/proteinase inhibitor I9"/>
    <property type="match status" value="1"/>
</dbReference>
<dbReference type="PROSITE" id="PS00138">
    <property type="entry name" value="SUBTILASE_SER"/>
    <property type="match status" value="1"/>
</dbReference>
<dbReference type="InterPro" id="IPR037045">
    <property type="entry name" value="S8pro/Inhibitor_I9_sf"/>
</dbReference>
<dbReference type="OrthoDB" id="206201at2759"/>
<evidence type="ECO:0000256" key="3">
    <source>
        <dbReference type="ARBA" id="ARBA00022801"/>
    </source>
</evidence>
<dbReference type="STRING" id="1263082.A0A068RVA9"/>
<dbReference type="PANTHER" id="PTHR43806:SF11">
    <property type="entry name" value="CEREVISIN-RELATED"/>
    <property type="match status" value="1"/>
</dbReference>
<dbReference type="InterPro" id="IPR023828">
    <property type="entry name" value="Peptidase_S8_Ser-AS"/>
</dbReference>
<feature type="active site" description="Charge relay system" evidence="5">
    <location>
        <position position="189"/>
    </location>
</feature>
<dbReference type="GO" id="GO:0004252">
    <property type="term" value="F:serine-type endopeptidase activity"/>
    <property type="evidence" value="ECO:0007669"/>
    <property type="project" value="UniProtKB-UniRule"/>
</dbReference>
<organism evidence="10 11">
    <name type="scientific">Lichtheimia corymbifera JMRC:FSU:9682</name>
    <dbReference type="NCBI Taxonomy" id="1263082"/>
    <lineage>
        <taxon>Eukaryota</taxon>
        <taxon>Fungi</taxon>
        <taxon>Fungi incertae sedis</taxon>
        <taxon>Mucoromycota</taxon>
        <taxon>Mucoromycotina</taxon>
        <taxon>Mucoromycetes</taxon>
        <taxon>Mucorales</taxon>
        <taxon>Lichtheimiaceae</taxon>
        <taxon>Lichtheimia</taxon>
    </lineage>
</organism>
<dbReference type="Proteomes" id="UP000027586">
    <property type="component" value="Unassembled WGS sequence"/>
</dbReference>
<dbReference type="VEuPathDB" id="FungiDB:LCOR_04995.1"/>
<dbReference type="InterPro" id="IPR010259">
    <property type="entry name" value="S8pro/Inhibitor_I9"/>
</dbReference>
<keyword evidence="7" id="KW-0732">Signal</keyword>
<keyword evidence="11" id="KW-1185">Reference proteome</keyword>
<sequence length="444" mass="47824">MVNISIFASSVLVLAASTTVAAAASIPATFFDPWRGIGGGDNSHDGLLAPLYRSSDTEIIKDSYIIVLKDHVDAHAHCHWVTNFSKMKRSSIDEELLDDMEMGIRQTYHQNGWKGYSGRFSPTMIQQIRSSPEVAYVEHDSMVYASELQRNAPWGLARISHRRGISLWTFNKYPHDENGGDGINVFVVDTGININHVDFEGRASWGATFASDGDTDGNGHGSHCAGTIAGRRFGVAKQAMPVAVKVLSAQGSGSNSDVLAGINWVIEKSRADREQAKKNGARYKGAVANMSLGGGKSRALDQAVNSAVESGVVFAVAAGNDGRDACQYSPAAAEQAITVGATNLRDQRAYFSNYGPCVDVFAPGQDIMSVWNNGNYGTNTISGTSMASPHVAGLAAYFLSMEKGDDVSPKVIKDKILKTATRNMLTNIPRDTPNLMIYNDFLEN</sequence>
<dbReference type="GO" id="GO:0006508">
    <property type="term" value="P:proteolysis"/>
    <property type="evidence" value="ECO:0007669"/>
    <property type="project" value="UniProtKB-KW"/>
</dbReference>
<feature type="domain" description="Peptidase S8/S53" evidence="8">
    <location>
        <begin position="180"/>
        <end position="423"/>
    </location>
</feature>
<dbReference type="InterPro" id="IPR015500">
    <property type="entry name" value="Peptidase_S8_subtilisin-rel"/>
</dbReference>
<evidence type="ECO:0000259" key="8">
    <source>
        <dbReference type="Pfam" id="PF00082"/>
    </source>
</evidence>
<dbReference type="InterPro" id="IPR022398">
    <property type="entry name" value="Peptidase_S8_His-AS"/>
</dbReference>
<evidence type="ECO:0000256" key="1">
    <source>
        <dbReference type="ARBA" id="ARBA00011073"/>
    </source>
</evidence>
<comment type="similarity">
    <text evidence="1 5 6">Belongs to the peptidase S8 family.</text>
</comment>
<dbReference type="Pfam" id="PF00082">
    <property type="entry name" value="Peptidase_S8"/>
    <property type="match status" value="1"/>
</dbReference>
<protein>
    <submittedName>
        <fullName evidence="10">Autophagic serine protease alp2</fullName>
    </submittedName>
</protein>
<dbReference type="InterPro" id="IPR050131">
    <property type="entry name" value="Peptidase_S8_subtilisin-like"/>
</dbReference>
<dbReference type="Gene3D" id="3.40.50.200">
    <property type="entry name" value="Peptidase S8/S53 domain"/>
    <property type="match status" value="1"/>
</dbReference>
<comment type="caution">
    <text evidence="10">The sequence shown here is derived from an EMBL/GenBank/DDBJ whole genome shotgun (WGS) entry which is preliminary data.</text>
</comment>
<keyword evidence="2 5" id="KW-0645">Protease</keyword>
<evidence type="ECO:0000313" key="10">
    <source>
        <dbReference type="EMBL" id="CDH53660.1"/>
    </source>
</evidence>
<dbReference type="InterPro" id="IPR036852">
    <property type="entry name" value="Peptidase_S8/S53_dom_sf"/>
</dbReference>
<dbReference type="PROSITE" id="PS51892">
    <property type="entry name" value="SUBTILASE"/>
    <property type="match status" value="1"/>
</dbReference>
<evidence type="ECO:0000256" key="4">
    <source>
        <dbReference type="ARBA" id="ARBA00022825"/>
    </source>
</evidence>
<dbReference type="AlphaFoldDB" id="A0A068RVA9"/>
<dbReference type="FunFam" id="3.40.50.200:FF:000007">
    <property type="entry name" value="Subtilisin-like serine protease"/>
    <property type="match status" value="1"/>
</dbReference>
<feature type="signal peptide" evidence="7">
    <location>
        <begin position="1"/>
        <end position="23"/>
    </location>
</feature>
<feature type="active site" description="Charge relay system" evidence="5">
    <location>
        <position position="385"/>
    </location>
</feature>
<reference evidence="10" key="1">
    <citation type="submission" date="2013-08" db="EMBL/GenBank/DDBJ databases">
        <title>Gene expansion shapes genome architecture in the human pathogen Lichtheimia corymbifera: an evolutionary genomics analysis in the ancient terrestrial Mucorales (Mucoromycotina).</title>
        <authorList>
            <person name="Schwartze V.U."/>
            <person name="Winter S."/>
            <person name="Shelest E."/>
            <person name="Marcet-Houben M."/>
            <person name="Horn F."/>
            <person name="Wehner S."/>
            <person name="Hoffmann K."/>
            <person name="Riege K."/>
            <person name="Sammeth M."/>
            <person name="Nowrousian M."/>
            <person name="Valiante V."/>
            <person name="Linde J."/>
            <person name="Jacobsen I.D."/>
            <person name="Marz M."/>
            <person name="Brakhage A.A."/>
            <person name="Gabaldon T."/>
            <person name="Bocker S."/>
            <person name="Voigt K."/>
        </authorList>
    </citation>
    <scope>NUCLEOTIDE SEQUENCE [LARGE SCALE GENOMIC DNA]</scope>
    <source>
        <strain evidence="10">FSU 9682</strain>
    </source>
</reference>
<feature type="domain" description="Inhibitor I9" evidence="9">
    <location>
        <begin position="63"/>
        <end position="144"/>
    </location>
</feature>
<evidence type="ECO:0000256" key="5">
    <source>
        <dbReference type="PROSITE-ProRule" id="PRU01240"/>
    </source>
</evidence>
<dbReference type="Pfam" id="PF05922">
    <property type="entry name" value="Inhibitor_I9"/>
    <property type="match status" value="1"/>
</dbReference>
<dbReference type="InterPro" id="IPR034193">
    <property type="entry name" value="PCSK9_ProteinaseK-like"/>
</dbReference>
<dbReference type="PROSITE" id="PS00136">
    <property type="entry name" value="SUBTILASE_ASP"/>
    <property type="match status" value="1"/>
</dbReference>
<accession>A0A068RVA9</accession>
<dbReference type="PROSITE" id="PS00137">
    <property type="entry name" value="SUBTILASE_HIS"/>
    <property type="match status" value="1"/>
</dbReference>
<evidence type="ECO:0000256" key="7">
    <source>
        <dbReference type="SAM" id="SignalP"/>
    </source>
</evidence>
<keyword evidence="4 5" id="KW-0720">Serine protease</keyword>
<dbReference type="EMBL" id="CBTN010000018">
    <property type="protein sequence ID" value="CDH53660.1"/>
    <property type="molecule type" value="Genomic_DNA"/>
</dbReference>
<dbReference type="PANTHER" id="PTHR43806">
    <property type="entry name" value="PEPTIDASE S8"/>
    <property type="match status" value="1"/>
</dbReference>
<keyword evidence="3 5" id="KW-0378">Hydrolase</keyword>
<dbReference type="PRINTS" id="PR00723">
    <property type="entry name" value="SUBTILISIN"/>
</dbReference>
<dbReference type="CDD" id="cd04077">
    <property type="entry name" value="Peptidases_S8_PCSK9_ProteinaseK_like"/>
    <property type="match status" value="1"/>
</dbReference>
<evidence type="ECO:0000256" key="2">
    <source>
        <dbReference type="ARBA" id="ARBA00022670"/>
    </source>
</evidence>
<dbReference type="SUPFAM" id="SSF52743">
    <property type="entry name" value="Subtilisin-like"/>
    <property type="match status" value="1"/>
</dbReference>
<gene>
    <name evidence="10" type="ORF">LCOR_04995.1</name>
</gene>
<evidence type="ECO:0000313" key="11">
    <source>
        <dbReference type="Proteomes" id="UP000027586"/>
    </source>
</evidence>
<feature type="active site" description="Charge relay system" evidence="5">
    <location>
        <position position="220"/>
    </location>
</feature>
<feature type="chain" id="PRO_5001652789" evidence="7">
    <location>
        <begin position="24"/>
        <end position="444"/>
    </location>
</feature>
<dbReference type="SUPFAM" id="SSF54897">
    <property type="entry name" value="Protease propeptides/inhibitors"/>
    <property type="match status" value="1"/>
</dbReference>
<dbReference type="GO" id="GO:0005615">
    <property type="term" value="C:extracellular space"/>
    <property type="evidence" value="ECO:0007669"/>
    <property type="project" value="TreeGrafter"/>
</dbReference>
<evidence type="ECO:0000256" key="6">
    <source>
        <dbReference type="RuleBase" id="RU003355"/>
    </source>
</evidence>
<proteinExistence type="inferred from homology"/>
<name>A0A068RVA9_9FUNG</name>
<dbReference type="InterPro" id="IPR023827">
    <property type="entry name" value="Peptidase_S8_Asp-AS"/>
</dbReference>
<evidence type="ECO:0000259" key="9">
    <source>
        <dbReference type="Pfam" id="PF05922"/>
    </source>
</evidence>
<dbReference type="InterPro" id="IPR000209">
    <property type="entry name" value="Peptidase_S8/S53_dom"/>
</dbReference>